<dbReference type="Proteomes" id="UP000321328">
    <property type="component" value="Unassembled WGS sequence"/>
</dbReference>
<dbReference type="PANTHER" id="PTHR43464">
    <property type="entry name" value="METHYLTRANSFERASE"/>
    <property type="match status" value="1"/>
</dbReference>
<organism evidence="6 7">
    <name type="scientific">Pseudonocardia asaccharolytica DSM 44247 = NBRC 16224</name>
    <dbReference type="NCBI Taxonomy" id="1123024"/>
    <lineage>
        <taxon>Bacteria</taxon>
        <taxon>Bacillati</taxon>
        <taxon>Actinomycetota</taxon>
        <taxon>Actinomycetes</taxon>
        <taxon>Pseudonocardiales</taxon>
        <taxon>Pseudonocardiaceae</taxon>
        <taxon>Pseudonocardia</taxon>
    </lineage>
</organism>
<comment type="caution">
    <text evidence="6">The sequence shown here is derived from an EMBL/GenBank/DDBJ whole genome shotgun (WGS) entry which is preliminary data.</text>
</comment>
<dbReference type="CDD" id="cd02440">
    <property type="entry name" value="AdoMet_MTases"/>
    <property type="match status" value="1"/>
</dbReference>
<dbReference type="GO" id="GO:0008168">
    <property type="term" value="F:methyltransferase activity"/>
    <property type="evidence" value="ECO:0007669"/>
    <property type="project" value="UniProtKB-KW"/>
</dbReference>
<dbReference type="AlphaFoldDB" id="A0A511CZS3"/>
<dbReference type="SUPFAM" id="SSF53335">
    <property type="entry name" value="S-adenosyl-L-methionine-dependent methyltransferases"/>
    <property type="match status" value="1"/>
</dbReference>
<accession>A0A511CZS3</accession>
<keyword evidence="7" id="KW-1185">Reference proteome</keyword>
<dbReference type="GO" id="GO:0032259">
    <property type="term" value="P:methylation"/>
    <property type="evidence" value="ECO:0007669"/>
    <property type="project" value="UniProtKB-KW"/>
</dbReference>
<keyword evidence="1" id="KW-0489">Methyltransferase</keyword>
<dbReference type="PANTHER" id="PTHR43464:SF19">
    <property type="entry name" value="UBIQUINONE BIOSYNTHESIS O-METHYLTRANSFERASE, MITOCHONDRIAL"/>
    <property type="match status" value="1"/>
</dbReference>
<dbReference type="Gene3D" id="3.40.50.150">
    <property type="entry name" value="Vaccinia Virus protein VP39"/>
    <property type="match status" value="1"/>
</dbReference>
<reference evidence="6 7" key="1">
    <citation type="submission" date="2019-07" db="EMBL/GenBank/DDBJ databases">
        <title>Whole genome shotgun sequence of Pseudonocardia asaccharolytica NBRC 16224.</title>
        <authorList>
            <person name="Hosoyama A."/>
            <person name="Uohara A."/>
            <person name="Ohji S."/>
            <person name="Ichikawa N."/>
        </authorList>
    </citation>
    <scope>NUCLEOTIDE SEQUENCE [LARGE SCALE GENOMIC DNA]</scope>
    <source>
        <strain evidence="6 7">NBRC 16224</strain>
    </source>
</reference>
<dbReference type="Pfam" id="PF13649">
    <property type="entry name" value="Methyltransf_25"/>
    <property type="match status" value="1"/>
</dbReference>
<keyword evidence="2" id="KW-0808">Transferase</keyword>
<dbReference type="STRING" id="1123024.GCA_000423625_03568"/>
<evidence type="ECO:0000259" key="5">
    <source>
        <dbReference type="Pfam" id="PF13649"/>
    </source>
</evidence>
<protein>
    <recommendedName>
        <fullName evidence="5">Methyltransferase domain-containing protein</fullName>
    </recommendedName>
</protein>
<gene>
    <name evidence="6" type="ORF">PA7_18870</name>
</gene>
<evidence type="ECO:0000313" key="6">
    <source>
        <dbReference type="EMBL" id="GEL18050.1"/>
    </source>
</evidence>
<sequence>MLRVLRPSAQGAACSGRTPAVDGAPAAGRSLGGVSHTLPGDWSRWRTEVDLDSYDERWSRMAAAGQNPHGEADLVASYEPSAVLDGGCGTGRVAVELARRGMDVVGVDPDPDMIAAARAKAPSLRWLTLGLEDLELAARFDVVVLAGNVVPYVAPTDRAAAVAACARHLGPGGRLVAGFSLQGGWPTLADYDGWCAASGLSPEDRWSTWSRDAYTGGSYAVSVHRPL</sequence>
<feature type="domain" description="Methyltransferase" evidence="5">
    <location>
        <begin position="83"/>
        <end position="173"/>
    </location>
</feature>
<feature type="region of interest" description="Disordered" evidence="4">
    <location>
        <begin position="1"/>
        <end position="32"/>
    </location>
</feature>
<evidence type="ECO:0000313" key="7">
    <source>
        <dbReference type="Proteomes" id="UP000321328"/>
    </source>
</evidence>
<dbReference type="EMBL" id="BJVI01000015">
    <property type="protein sequence ID" value="GEL18050.1"/>
    <property type="molecule type" value="Genomic_DNA"/>
</dbReference>
<proteinExistence type="predicted"/>
<keyword evidence="3" id="KW-0949">S-adenosyl-L-methionine</keyword>
<name>A0A511CZS3_9PSEU</name>
<evidence type="ECO:0000256" key="3">
    <source>
        <dbReference type="ARBA" id="ARBA00022691"/>
    </source>
</evidence>
<dbReference type="InterPro" id="IPR029063">
    <property type="entry name" value="SAM-dependent_MTases_sf"/>
</dbReference>
<dbReference type="InterPro" id="IPR041698">
    <property type="entry name" value="Methyltransf_25"/>
</dbReference>
<evidence type="ECO:0000256" key="1">
    <source>
        <dbReference type="ARBA" id="ARBA00022603"/>
    </source>
</evidence>
<evidence type="ECO:0000256" key="2">
    <source>
        <dbReference type="ARBA" id="ARBA00022679"/>
    </source>
</evidence>
<evidence type="ECO:0000256" key="4">
    <source>
        <dbReference type="SAM" id="MobiDB-lite"/>
    </source>
</evidence>